<keyword evidence="1 2" id="KW-0418">Kinase</keyword>
<dbReference type="Proteomes" id="UP000576792">
    <property type="component" value="Unassembled WGS sequence"/>
</dbReference>
<accession>A0A846S5K6</accession>
<dbReference type="GO" id="GO:0016301">
    <property type="term" value="F:kinase activity"/>
    <property type="evidence" value="ECO:0007669"/>
    <property type="project" value="UniProtKB-KW"/>
</dbReference>
<dbReference type="InterPro" id="IPR043129">
    <property type="entry name" value="ATPase_NBD"/>
</dbReference>
<dbReference type="Pfam" id="PF03702">
    <property type="entry name" value="AnmK"/>
    <property type="match status" value="1"/>
</dbReference>
<dbReference type="RefSeq" id="WP_167950037.1">
    <property type="nucleotide sequence ID" value="NZ_BAAAPQ010000026.1"/>
</dbReference>
<keyword evidence="1" id="KW-0547">Nucleotide-binding</keyword>
<keyword evidence="1" id="KW-0119">Carbohydrate metabolism</keyword>
<organism evidence="2 3">
    <name type="scientific">Brevibacterium marinum</name>
    <dbReference type="NCBI Taxonomy" id="418643"/>
    <lineage>
        <taxon>Bacteria</taxon>
        <taxon>Bacillati</taxon>
        <taxon>Actinomycetota</taxon>
        <taxon>Actinomycetes</taxon>
        <taxon>Micrococcales</taxon>
        <taxon>Brevibacteriaceae</taxon>
        <taxon>Brevibacterium</taxon>
    </lineage>
</organism>
<dbReference type="UniPathway" id="UPA00544"/>
<dbReference type="GO" id="GO:0097175">
    <property type="term" value="P:1,6-anhydro-N-acetyl-beta-muramic acid catabolic process"/>
    <property type="evidence" value="ECO:0007669"/>
    <property type="project" value="UniProtKB-UniRule"/>
</dbReference>
<proteinExistence type="inferred from homology"/>
<sequence length="409" mass="42161">MIIAGLMTGTSADGLDIVLAEFTHDADAADAGAADSAAGAAEAGGELGVRIVAAREVPFDPNLARDILRLLEPNDVPLSLVSSVDARLGRFSAEALKQLCVETGVDCDLVVSHGQTVRHDITDDTVTSTLQIGQPAWIAEDTGAPVLSDVRARDVAAGGQGAPLVGILDSLLLGEATEPTAVLNLGGIANITVLSPHSDPLAFDTGPANALIDVLARRITQGEKGFDRDGELAAQGSIDDELLARLLADPYYARPAPKSTGKELFHSAYLDGFLTARPRLGELDAIATVTALTARTVAEACRAHDVTAVIASGGGTRNPVLMRHLADNLGEDITLSTTDEALGVPEAAKEALLMALLGWLSWNGLAGTQPSLTGAAHPSIAGRLSPGHGPLTLPEPLTTLPAQLKILPN</sequence>
<name>A0A846S5K6_9MICO</name>
<dbReference type="HAMAP" id="MF_01270">
    <property type="entry name" value="AnhMurNAc_kinase"/>
    <property type="match status" value="1"/>
</dbReference>
<dbReference type="SUPFAM" id="SSF53067">
    <property type="entry name" value="Actin-like ATPase domain"/>
    <property type="match status" value="1"/>
</dbReference>
<dbReference type="EC" id="2.7.1.170" evidence="1"/>
<comment type="similarity">
    <text evidence="1">Belongs to the anhydro-N-acetylmuramic acid kinase family.</text>
</comment>
<gene>
    <name evidence="1" type="primary">anmK</name>
    <name evidence="2" type="ORF">BKA07_001152</name>
</gene>
<comment type="pathway">
    <text evidence="1">Cell wall biogenesis; peptidoglycan recycling.</text>
</comment>
<dbReference type="AlphaFoldDB" id="A0A846S5K6"/>
<dbReference type="UniPathway" id="UPA00343"/>
<dbReference type="EMBL" id="JAATJN010000001">
    <property type="protein sequence ID" value="NJC56117.1"/>
    <property type="molecule type" value="Genomic_DNA"/>
</dbReference>
<dbReference type="GO" id="GO:0005524">
    <property type="term" value="F:ATP binding"/>
    <property type="evidence" value="ECO:0007669"/>
    <property type="project" value="UniProtKB-UniRule"/>
</dbReference>
<dbReference type="GO" id="GO:0006040">
    <property type="term" value="P:amino sugar metabolic process"/>
    <property type="evidence" value="ECO:0007669"/>
    <property type="project" value="InterPro"/>
</dbReference>
<keyword evidence="3" id="KW-1185">Reference proteome</keyword>
<dbReference type="GO" id="GO:0009254">
    <property type="term" value="P:peptidoglycan turnover"/>
    <property type="evidence" value="ECO:0007669"/>
    <property type="project" value="UniProtKB-UniRule"/>
</dbReference>
<dbReference type="Gene3D" id="3.30.420.40">
    <property type="match status" value="2"/>
</dbReference>
<comment type="function">
    <text evidence="1">Catalyzes the specific phosphorylation of 1,6-anhydro-N-acetylmuramic acid (anhMurNAc) with the simultaneous cleavage of the 1,6-anhydro ring, generating MurNAc-6-P. Is required for the utilization of anhMurNAc either imported from the medium or derived from its own cell wall murein, and thus plays a role in cell wall recycling.</text>
</comment>
<keyword evidence="1" id="KW-0067">ATP-binding</keyword>
<dbReference type="PANTHER" id="PTHR30605">
    <property type="entry name" value="ANHYDRO-N-ACETYLMURAMIC ACID KINASE"/>
    <property type="match status" value="1"/>
</dbReference>
<feature type="binding site" evidence="1">
    <location>
        <begin position="9"/>
        <end position="16"/>
    </location>
    <ligand>
        <name>ATP</name>
        <dbReference type="ChEBI" id="CHEBI:30616"/>
    </ligand>
</feature>
<evidence type="ECO:0000313" key="2">
    <source>
        <dbReference type="EMBL" id="NJC56117.1"/>
    </source>
</evidence>
<reference evidence="2 3" key="1">
    <citation type="submission" date="2020-03" db="EMBL/GenBank/DDBJ databases">
        <title>Sequencing the genomes of 1000 actinobacteria strains.</title>
        <authorList>
            <person name="Klenk H.-P."/>
        </authorList>
    </citation>
    <scope>NUCLEOTIDE SEQUENCE [LARGE SCALE GENOMIC DNA]</scope>
    <source>
        <strain evidence="2 3">DSM 18964</strain>
    </source>
</reference>
<comment type="catalytic activity">
    <reaction evidence="1">
        <text>1,6-anhydro-N-acetyl-beta-muramate + ATP + H2O = N-acetyl-D-muramate 6-phosphate + ADP + H(+)</text>
        <dbReference type="Rhea" id="RHEA:24952"/>
        <dbReference type="ChEBI" id="CHEBI:15377"/>
        <dbReference type="ChEBI" id="CHEBI:15378"/>
        <dbReference type="ChEBI" id="CHEBI:30616"/>
        <dbReference type="ChEBI" id="CHEBI:58690"/>
        <dbReference type="ChEBI" id="CHEBI:58722"/>
        <dbReference type="ChEBI" id="CHEBI:456216"/>
        <dbReference type="EC" id="2.7.1.170"/>
    </reaction>
</comment>
<keyword evidence="1 2" id="KW-0808">Transferase</keyword>
<protein>
    <recommendedName>
        <fullName evidence="1">Anhydro-N-acetylmuramic acid kinase</fullName>
        <ecNumber evidence="1">2.7.1.170</ecNumber>
    </recommendedName>
    <alternativeName>
        <fullName evidence="1">AnhMurNAc kinase</fullName>
    </alternativeName>
</protein>
<comment type="caution">
    <text evidence="2">The sequence shown here is derived from an EMBL/GenBank/DDBJ whole genome shotgun (WGS) entry which is preliminary data.</text>
</comment>
<dbReference type="GO" id="GO:0016773">
    <property type="term" value="F:phosphotransferase activity, alcohol group as acceptor"/>
    <property type="evidence" value="ECO:0007669"/>
    <property type="project" value="UniProtKB-UniRule"/>
</dbReference>
<dbReference type="NCBIfam" id="NF007146">
    <property type="entry name" value="PRK09585.2-6"/>
    <property type="match status" value="1"/>
</dbReference>
<dbReference type="PANTHER" id="PTHR30605:SF0">
    <property type="entry name" value="ANHYDRO-N-ACETYLMURAMIC ACID KINASE"/>
    <property type="match status" value="1"/>
</dbReference>
<comment type="pathway">
    <text evidence="1">Amino-sugar metabolism; 1,6-anhydro-N-acetylmuramate degradation.</text>
</comment>
<evidence type="ECO:0000256" key="1">
    <source>
        <dbReference type="HAMAP-Rule" id="MF_01270"/>
    </source>
</evidence>
<dbReference type="InterPro" id="IPR005338">
    <property type="entry name" value="Anhydro_N_Ac-Mur_kinase"/>
</dbReference>
<evidence type="ECO:0000313" key="3">
    <source>
        <dbReference type="Proteomes" id="UP000576792"/>
    </source>
</evidence>